<comment type="caution">
    <text evidence="8">The sequence shown here is derived from an EMBL/GenBank/DDBJ whole genome shotgun (WGS) entry which is preliminary data.</text>
</comment>
<evidence type="ECO:0000256" key="4">
    <source>
        <dbReference type="ARBA" id="ARBA00022679"/>
    </source>
</evidence>
<dbReference type="Pfam" id="PF00358">
    <property type="entry name" value="PTS_EIIA_1"/>
    <property type="match status" value="1"/>
</dbReference>
<protein>
    <recommendedName>
        <fullName evidence="7">PTS EIIA type-1 domain-containing protein</fullName>
    </recommendedName>
</protein>
<gene>
    <name evidence="8" type="ORF">PC115_g26023</name>
</gene>
<dbReference type="PANTHER" id="PTHR45008">
    <property type="entry name" value="PTS SYSTEM GLUCOSE-SPECIFIC EIIA COMPONENT"/>
    <property type="match status" value="1"/>
</dbReference>
<evidence type="ECO:0000256" key="3">
    <source>
        <dbReference type="ARBA" id="ARBA00022597"/>
    </source>
</evidence>
<keyword evidence="3" id="KW-0762">Sugar transport</keyword>
<comment type="subcellular location">
    <subcellularLocation>
        <location evidence="1">Cytoplasm</location>
    </subcellularLocation>
</comment>
<sequence>MTGTAVALEQVPDPAFSEKHMGEGIAIEPSEGKVFAPFDGVIAHVMSKSKHAVILEHETGVQMLVHIGINTVGLKGEGFTAHVNSGDIVTAGQLLIEFDMEAIQAAGLPLITPVLIPNGNDRIEQVMANFTGPVQANGEALIVVKFTEPQ</sequence>
<dbReference type="SUPFAM" id="SSF51261">
    <property type="entry name" value="Duplicated hybrid motif"/>
    <property type="match status" value="1"/>
</dbReference>
<dbReference type="InterPro" id="IPR011055">
    <property type="entry name" value="Dup_hybrid_motif"/>
</dbReference>
<dbReference type="NCBIfam" id="TIGR00830">
    <property type="entry name" value="PTBA"/>
    <property type="match status" value="1"/>
</dbReference>
<evidence type="ECO:0000259" key="7">
    <source>
        <dbReference type="PROSITE" id="PS51093"/>
    </source>
</evidence>
<keyword evidence="5" id="KW-0598">Phosphotransferase system</keyword>
<evidence type="ECO:0000313" key="8">
    <source>
        <dbReference type="EMBL" id="KAG2851675.1"/>
    </source>
</evidence>
<name>A0A8T0YMZ4_9STRA</name>
<evidence type="ECO:0000256" key="2">
    <source>
        <dbReference type="ARBA" id="ARBA00022448"/>
    </source>
</evidence>
<reference evidence="8" key="1">
    <citation type="submission" date="2018-10" db="EMBL/GenBank/DDBJ databases">
        <title>Effector identification in a new, highly contiguous assembly of the strawberry crown rot pathogen Phytophthora cactorum.</title>
        <authorList>
            <person name="Armitage A.D."/>
            <person name="Nellist C.F."/>
            <person name="Bates H."/>
            <person name="Vickerstaff R.J."/>
            <person name="Harrison R.J."/>
        </authorList>
    </citation>
    <scope>NUCLEOTIDE SEQUENCE</scope>
    <source>
        <strain evidence="8">4032</strain>
    </source>
</reference>
<dbReference type="GO" id="GO:0009401">
    <property type="term" value="P:phosphoenolpyruvate-dependent sugar phosphotransferase system"/>
    <property type="evidence" value="ECO:0007669"/>
    <property type="project" value="UniProtKB-KW"/>
</dbReference>
<dbReference type="PROSITE" id="PS00371">
    <property type="entry name" value="PTS_EIIA_TYPE_1_HIS"/>
    <property type="match status" value="1"/>
</dbReference>
<dbReference type="Proteomes" id="UP000774804">
    <property type="component" value="Unassembled WGS sequence"/>
</dbReference>
<dbReference type="FunFam" id="2.70.70.10:FF:000001">
    <property type="entry name" value="PTS system glucose-specific IIA component"/>
    <property type="match status" value="1"/>
</dbReference>
<dbReference type="EMBL" id="RCMI01006524">
    <property type="protein sequence ID" value="KAG2851675.1"/>
    <property type="molecule type" value="Genomic_DNA"/>
</dbReference>
<dbReference type="GO" id="GO:0005737">
    <property type="term" value="C:cytoplasm"/>
    <property type="evidence" value="ECO:0007669"/>
    <property type="project" value="UniProtKB-SubCell"/>
</dbReference>
<organism evidence="8 9">
    <name type="scientific">Phytophthora cactorum</name>
    <dbReference type="NCBI Taxonomy" id="29920"/>
    <lineage>
        <taxon>Eukaryota</taxon>
        <taxon>Sar</taxon>
        <taxon>Stramenopiles</taxon>
        <taxon>Oomycota</taxon>
        <taxon>Peronosporomycetes</taxon>
        <taxon>Peronosporales</taxon>
        <taxon>Peronosporaceae</taxon>
        <taxon>Phytophthora</taxon>
    </lineage>
</organism>
<accession>A0A8T0YMZ4</accession>
<evidence type="ECO:0000256" key="1">
    <source>
        <dbReference type="ARBA" id="ARBA00004496"/>
    </source>
</evidence>
<dbReference type="PANTHER" id="PTHR45008:SF1">
    <property type="entry name" value="PTS SYSTEM GLUCOSE-SPECIFIC EIIA COMPONENT"/>
    <property type="match status" value="1"/>
</dbReference>
<keyword evidence="6" id="KW-0418">Kinase</keyword>
<dbReference type="InterPro" id="IPR001127">
    <property type="entry name" value="PTS_EIIA_1_perm"/>
</dbReference>
<proteinExistence type="predicted"/>
<dbReference type="AlphaFoldDB" id="A0A8T0YMZ4"/>
<evidence type="ECO:0000313" key="9">
    <source>
        <dbReference type="Proteomes" id="UP000774804"/>
    </source>
</evidence>
<evidence type="ECO:0000256" key="6">
    <source>
        <dbReference type="ARBA" id="ARBA00022777"/>
    </source>
</evidence>
<keyword evidence="4" id="KW-0808">Transferase</keyword>
<dbReference type="Gene3D" id="2.70.70.10">
    <property type="entry name" value="Glucose Permease (Domain IIA)"/>
    <property type="match status" value="1"/>
</dbReference>
<evidence type="ECO:0000256" key="5">
    <source>
        <dbReference type="ARBA" id="ARBA00022683"/>
    </source>
</evidence>
<dbReference type="InterPro" id="IPR050890">
    <property type="entry name" value="PTS_EIIA_component"/>
</dbReference>
<dbReference type="PROSITE" id="PS51093">
    <property type="entry name" value="PTS_EIIA_TYPE_1"/>
    <property type="match status" value="1"/>
</dbReference>
<feature type="domain" description="PTS EIIA type-1" evidence="7">
    <location>
        <begin position="13"/>
        <end position="118"/>
    </location>
</feature>
<dbReference type="GO" id="GO:0016301">
    <property type="term" value="F:kinase activity"/>
    <property type="evidence" value="ECO:0007669"/>
    <property type="project" value="UniProtKB-KW"/>
</dbReference>
<keyword evidence="2" id="KW-0813">Transport</keyword>